<reference evidence="1 2" key="2">
    <citation type="submission" date="2019-09" db="EMBL/GenBank/DDBJ databases">
        <authorList>
            <person name="Mazur A."/>
        </authorList>
    </citation>
    <scope>NUCLEOTIDE SEQUENCE [LARGE SCALE GENOMIC DNA]</scope>
    <source>
        <strain evidence="1 2">3729k</strain>
    </source>
</reference>
<dbReference type="PANTHER" id="PTHR11440">
    <property type="entry name" value="LECITHIN-CHOLESTEROL ACYLTRANSFERASE-RELATED"/>
    <property type="match status" value="1"/>
</dbReference>
<dbReference type="Proteomes" id="UP000322165">
    <property type="component" value="Unassembled WGS sequence"/>
</dbReference>
<organism evidence="1 2">
    <name type="scientific">Arenimonas fontis</name>
    <dbReference type="NCBI Taxonomy" id="2608255"/>
    <lineage>
        <taxon>Bacteria</taxon>
        <taxon>Pseudomonadati</taxon>
        <taxon>Pseudomonadota</taxon>
        <taxon>Gammaproteobacteria</taxon>
        <taxon>Lysobacterales</taxon>
        <taxon>Lysobacteraceae</taxon>
        <taxon>Arenimonas</taxon>
    </lineage>
</organism>
<gene>
    <name evidence="1" type="ORF">F0415_10910</name>
</gene>
<dbReference type="PROSITE" id="PS51257">
    <property type="entry name" value="PROKAR_LIPOPROTEIN"/>
    <property type="match status" value="1"/>
</dbReference>
<dbReference type="SUPFAM" id="SSF53474">
    <property type="entry name" value="alpha/beta-Hydrolases"/>
    <property type="match status" value="1"/>
</dbReference>
<name>A0A5B2Z7E9_9GAMM</name>
<keyword evidence="2" id="KW-1185">Reference proteome</keyword>
<proteinExistence type="predicted"/>
<evidence type="ECO:0008006" key="3">
    <source>
        <dbReference type="Google" id="ProtNLM"/>
    </source>
</evidence>
<evidence type="ECO:0000313" key="2">
    <source>
        <dbReference type="Proteomes" id="UP000322165"/>
    </source>
</evidence>
<sequence length="467" mass="52651">MARPDSRCDNRAMPIRSRTLLLAGWLLLLAACTSLPERPDLVRLYEADARHPRQPPIVLIHGLMGSTLVERDTGKEYWPGGLSSLAFSTYRDLARMRDVEARGGELVPGDLFYSVGRTDYYRGLTEALETVGRFRRAEPGTPVAGPRDRRRYYVLLYDWRKENLEAVRQLHALIDRIREDYGDPELPVDIVAHSNGALIANYYLRYGPRDVLEAPAFVPWGEGAHRIRRIVLLGTPNLGAATSLERLQQGFRIALRTVPVEVLATFATPFETLPHPDAQVIYDPAGRPLDLDIYDPETWRSRRWSVFSPEVEARVRAAAPDPATGERQVAELQALFVRHLRRAERFQRALSVPMNSNGVEVAAFGGDCILTPGRAVLDVGPEGNERLVIRPEQVHARVEGVDYERLLLQPGDMLVTRDSQMGRGQGKAGRIAPAFPVSQTFFLCERHDQLSVNPYFQNNLLYFLLVR</sequence>
<dbReference type="InterPro" id="IPR003386">
    <property type="entry name" value="LACT/PDAT_acylTrfase"/>
</dbReference>
<dbReference type="EMBL" id="VUOD01000010">
    <property type="protein sequence ID" value="KAA2284116.1"/>
    <property type="molecule type" value="Genomic_DNA"/>
</dbReference>
<evidence type="ECO:0000313" key="1">
    <source>
        <dbReference type="EMBL" id="KAA2284116.1"/>
    </source>
</evidence>
<protein>
    <recommendedName>
        <fullName evidence="3">Alpha/beta hydrolase</fullName>
    </recommendedName>
</protein>
<dbReference type="Pfam" id="PF02450">
    <property type="entry name" value="LCAT"/>
    <property type="match status" value="1"/>
</dbReference>
<reference evidence="1 2" key="1">
    <citation type="submission" date="2019-09" db="EMBL/GenBank/DDBJ databases">
        <title>Arenimonas chukotkensis sp. nov., a bacterium isolated from Chukotka hot spring, Arctic region, Russia.</title>
        <authorList>
            <person name="Zayulina K.S."/>
            <person name="Prokofeva M.I."/>
            <person name="Elcheninov A.G."/>
            <person name="Novikov A."/>
            <person name="Kochetkova T.V."/>
            <person name="Kublanov I.V."/>
        </authorList>
    </citation>
    <scope>NUCLEOTIDE SEQUENCE [LARGE SCALE GENOMIC DNA]</scope>
    <source>
        <strain evidence="1 2">3729k</strain>
    </source>
</reference>
<comment type="caution">
    <text evidence="1">The sequence shown here is derived from an EMBL/GenBank/DDBJ whole genome shotgun (WGS) entry which is preliminary data.</text>
</comment>
<dbReference type="Gene3D" id="3.40.50.1820">
    <property type="entry name" value="alpha/beta hydrolase"/>
    <property type="match status" value="1"/>
</dbReference>
<dbReference type="AlphaFoldDB" id="A0A5B2Z7E9"/>
<dbReference type="GO" id="GO:0006629">
    <property type="term" value="P:lipid metabolic process"/>
    <property type="evidence" value="ECO:0007669"/>
    <property type="project" value="InterPro"/>
</dbReference>
<dbReference type="GO" id="GO:0008374">
    <property type="term" value="F:O-acyltransferase activity"/>
    <property type="evidence" value="ECO:0007669"/>
    <property type="project" value="InterPro"/>
</dbReference>
<accession>A0A5B2Z7E9</accession>
<dbReference type="InterPro" id="IPR029058">
    <property type="entry name" value="AB_hydrolase_fold"/>
</dbReference>